<dbReference type="SUPFAM" id="SSF56112">
    <property type="entry name" value="Protein kinase-like (PK-like)"/>
    <property type="match status" value="1"/>
</dbReference>
<evidence type="ECO:0000259" key="5">
    <source>
        <dbReference type="PROSITE" id="PS50011"/>
    </source>
</evidence>
<evidence type="ECO:0000313" key="6">
    <source>
        <dbReference type="EMBL" id="KAG9344260.1"/>
    </source>
</evidence>
<dbReference type="PANTHER" id="PTHR11042:SF91">
    <property type="entry name" value="EUKARYOTIC TRANSLATION INITIATION FACTOR 2-ALPHA KINASE"/>
    <property type="match status" value="1"/>
</dbReference>
<dbReference type="InterPro" id="IPR000719">
    <property type="entry name" value="Prot_kinase_dom"/>
</dbReference>
<dbReference type="PROSITE" id="PS50011">
    <property type="entry name" value="PROTEIN_KINASE_DOM"/>
    <property type="match status" value="1"/>
</dbReference>
<dbReference type="PANTHER" id="PTHR11042">
    <property type="entry name" value="EUKARYOTIC TRANSLATION INITIATION FACTOR 2-ALPHA KINASE EIF2-ALPHA KINASE -RELATED"/>
    <property type="match status" value="1"/>
</dbReference>
<dbReference type="InterPro" id="IPR011009">
    <property type="entry name" value="Kinase-like_dom_sf"/>
</dbReference>
<feature type="domain" description="Protein kinase" evidence="5">
    <location>
        <begin position="1"/>
        <end position="98"/>
    </location>
</feature>
<dbReference type="AlphaFoldDB" id="A0A8T2NY25"/>
<keyword evidence="3" id="KW-0418">Kinase</keyword>
<keyword evidence="1" id="KW-0808">Transferase</keyword>
<dbReference type="GO" id="GO:0005524">
    <property type="term" value="F:ATP binding"/>
    <property type="evidence" value="ECO:0007669"/>
    <property type="project" value="UniProtKB-KW"/>
</dbReference>
<evidence type="ECO:0000256" key="2">
    <source>
        <dbReference type="ARBA" id="ARBA00022741"/>
    </source>
</evidence>
<dbReference type="GO" id="GO:0005737">
    <property type="term" value="C:cytoplasm"/>
    <property type="evidence" value="ECO:0007669"/>
    <property type="project" value="TreeGrafter"/>
</dbReference>
<keyword evidence="2" id="KW-0547">Nucleotide-binding</keyword>
<gene>
    <name evidence="6" type="ORF">JZ751_010929</name>
</gene>
<dbReference type="InterPro" id="IPR050339">
    <property type="entry name" value="CC_SR_Kinase"/>
</dbReference>
<dbReference type="GO" id="GO:0004694">
    <property type="term" value="F:eukaryotic translation initiation factor 2alpha kinase activity"/>
    <property type="evidence" value="ECO:0007669"/>
    <property type="project" value="TreeGrafter"/>
</dbReference>
<dbReference type="Pfam" id="PF00069">
    <property type="entry name" value="Pkinase"/>
    <property type="match status" value="1"/>
</dbReference>
<dbReference type="OrthoDB" id="341578at2759"/>
<sequence>MELCKGGTLKEWIDQKNSENDRKRRNSALCIFQQVVDGVKYIHSQKLIHRDLKHKLIEGMLSEKPELRPDALKTASELTKYWSYLKKDQRALQEMKTM</sequence>
<protein>
    <recommendedName>
        <fullName evidence="5">Protein kinase domain-containing protein</fullName>
    </recommendedName>
</protein>
<dbReference type="Proteomes" id="UP000824540">
    <property type="component" value="Unassembled WGS sequence"/>
</dbReference>
<keyword evidence="7" id="KW-1185">Reference proteome</keyword>
<dbReference type="Gene3D" id="1.10.510.10">
    <property type="entry name" value="Transferase(Phosphotransferase) domain 1"/>
    <property type="match status" value="1"/>
</dbReference>
<evidence type="ECO:0000256" key="4">
    <source>
        <dbReference type="ARBA" id="ARBA00022840"/>
    </source>
</evidence>
<keyword evidence="4" id="KW-0067">ATP-binding</keyword>
<comment type="caution">
    <text evidence="6">The sequence shown here is derived from an EMBL/GenBank/DDBJ whole genome shotgun (WGS) entry which is preliminary data.</text>
</comment>
<name>A0A8T2NY25_9TELE</name>
<accession>A0A8T2NY25</accession>
<dbReference type="EMBL" id="JAFBMS010000020">
    <property type="protein sequence ID" value="KAG9344260.1"/>
    <property type="molecule type" value="Genomic_DNA"/>
</dbReference>
<dbReference type="GO" id="GO:0005634">
    <property type="term" value="C:nucleus"/>
    <property type="evidence" value="ECO:0007669"/>
    <property type="project" value="TreeGrafter"/>
</dbReference>
<reference evidence="6" key="1">
    <citation type="thesis" date="2021" institute="BYU ScholarsArchive" country="Provo, UT, USA">
        <title>Applications of and Algorithms for Genome Assembly and Genomic Analyses with an Emphasis on Marine Teleosts.</title>
        <authorList>
            <person name="Pickett B.D."/>
        </authorList>
    </citation>
    <scope>NUCLEOTIDE SEQUENCE</scope>
    <source>
        <strain evidence="6">HI-2016</strain>
    </source>
</reference>
<evidence type="ECO:0000313" key="7">
    <source>
        <dbReference type="Proteomes" id="UP000824540"/>
    </source>
</evidence>
<organism evidence="6 7">
    <name type="scientific">Albula glossodonta</name>
    <name type="common">roundjaw bonefish</name>
    <dbReference type="NCBI Taxonomy" id="121402"/>
    <lineage>
        <taxon>Eukaryota</taxon>
        <taxon>Metazoa</taxon>
        <taxon>Chordata</taxon>
        <taxon>Craniata</taxon>
        <taxon>Vertebrata</taxon>
        <taxon>Euteleostomi</taxon>
        <taxon>Actinopterygii</taxon>
        <taxon>Neopterygii</taxon>
        <taxon>Teleostei</taxon>
        <taxon>Albuliformes</taxon>
        <taxon>Albulidae</taxon>
        <taxon>Albula</taxon>
    </lineage>
</organism>
<evidence type="ECO:0000256" key="3">
    <source>
        <dbReference type="ARBA" id="ARBA00022777"/>
    </source>
</evidence>
<proteinExistence type="predicted"/>
<evidence type="ECO:0000256" key="1">
    <source>
        <dbReference type="ARBA" id="ARBA00022679"/>
    </source>
</evidence>